<keyword evidence="2" id="KW-1185">Reference proteome</keyword>
<name>A0ABN0RJP5_9FLAO</name>
<accession>A0ABN0RJP5</accession>
<evidence type="ECO:0000313" key="2">
    <source>
        <dbReference type="Proteomes" id="UP000019275"/>
    </source>
</evidence>
<proteinExistence type="predicted"/>
<reference evidence="1 2" key="1">
    <citation type="journal article" date="2014" name="Genome Announc.">
        <title>Draft Genome Sequence of the Carrageenan-Degrading Bacterium Cellulophaga sp. Strain KL-A, Isolated from Decaying Marine Algae.</title>
        <authorList>
            <person name="Shan D."/>
            <person name="Ying J."/>
            <person name="Li X."/>
            <person name="Gao Z."/>
            <person name="Wei G."/>
            <person name="Shao Z."/>
        </authorList>
    </citation>
    <scope>NUCLEOTIDE SEQUENCE [LARGE SCALE GENOMIC DNA]</scope>
    <source>
        <strain evidence="1 2">KL-A</strain>
    </source>
</reference>
<dbReference type="EMBL" id="ARZX01000032">
    <property type="protein sequence ID" value="EWH10700.1"/>
    <property type="molecule type" value="Genomic_DNA"/>
</dbReference>
<comment type="caution">
    <text evidence="1">The sequence shown here is derived from an EMBL/GenBank/DDBJ whole genome shotgun (WGS) entry which is preliminary data.</text>
</comment>
<gene>
    <name evidence="1" type="ORF">KLA_16487</name>
</gene>
<dbReference type="Proteomes" id="UP000019275">
    <property type="component" value="Unassembled WGS sequence"/>
</dbReference>
<organism evidence="1 2">
    <name type="scientific">Cellulophaga geojensis KL-A</name>
    <dbReference type="NCBI Taxonomy" id="1328323"/>
    <lineage>
        <taxon>Bacteria</taxon>
        <taxon>Pseudomonadati</taxon>
        <taxon>Bacteroidota</taxon>
        <taxon>Flavobacteriia</taxon>
        <taxon>Flavobacteriales</taxon>
        <taxon>Flavobacteriaceae</taxon>
        <taxon>Cellulophaga</taxon>
    </lineage>
</organism>
<evidence type="ECO:0000313" key="1">
    <source>
        <dbReference type="EMBL" id="EWH10700.1"/>
    </source>
</evidence>
<sequence length="104" mass="11744">MFLNEYEKTWNDKRCNFIGNKNLFMKTLVTLSLILCVGLSVQAQKTKKLPIKKVEVEKIASIVKGSTVLNNTKQNSVARLYLIKNANIIKALSFETKANKAKLV</sequence>
<protein>
    <submittedName>
        <fullName evidence="1">Uncharacterized protein</fullName>
    </submittedName>
</protein>